<evidence type="ECO:0000313" key="2">
    <source>
        <dbReference type="EMBL" id="AIF98255.1"/>
    </source>
</evidence>
<gene>
    <name evidence="2" type="ORF">EP13_05800</name>
</gene>
<protein>
    <submittedName>
        <fullName evidence="2">Uncharacterized protein</fullName>
    </submittedName>
</protein>
<evidence type="ECO:0000313" key="3">
    <source>
        <dbReference type="Proteomes" id="UP000056090"/>
    </source>
</evidence>
<feature type="transmembrane region" description="Helical" evidence="1">
    <location>
        <begin position="52"/>
        <end position="76"/>
    </location>
</feature>
<keyword evidence="1" id="KW-0472">Membrane</keyword>
<keyword evidence="1" id="KW-0812">Transmembrane</keyword>
<dbReference type="AlphaFoldDB" id="A0A075P064"/>
<feature type="transmembrane region" description="Helical" evidence="1">
    <location>
        <begin position="83"/>
        <end position="105"/>
    </location>
</feature>
<keyword evidence="3" id="KW-1185">Reference proteome</keyword>
<proteinExistence type="predicted"/>
<sequence length="133" mass="14979">MRTFSDKTRKLIIASITAPIAIVPALFIPLVIHDVVNSLFNLGQSIYYSMLAAIPGWVVAQVLTLVFGLPLVIFLQRSNKFRLVYLLPISAIPALLFFSISGFGLTITLMYIYFSVCVAYTFWFTYWRVSNGT</sequence>
<accession>A0A075P064</accession>
<reference evidence="2 3" key="1">
    <citation type="submission" date="2014-06" db="EMBL/GenBank/DDBJ databases">
        <title>Genomes of Alteromonas australica, a world apart.</title>
        <authorList>
            <person name="Gonzaga A."/>
            <person name="Lopez-Perez M."/>
            <person name="Rodriguez-Valera F."/>
        </authorList>
    </citation>
    <scope>NUCLEOTIDE SEQUENCE [LARGE SCALE GENOMIC DNA]</scope>
    <source>
        <strain evidence="2 3">H 17</strain>
    </source>
</reference>
<keyword evidence="1" id="KW-1133">Transmembrane helix</keyword>
<organism evidence="2 3">
    <name type="scientific">Alteromonas australica</name>
    <dbReference type="NCBI Taxonomy" id="589873"/>
    <lineage>
        <taxon>Bacteria</taxon>
        <taxon>Pseudomonadati</taxon>
        <taxon>Pseudomonadota</taxon>
        <taxon>Gammaproteobacteria</taxon>
        <taxon>Alteromonadales</taxon>
        <taxon>Alteromonadaceae</taxon>
        <taxon>Alteromonas/Salinimonas group</taxon>
        <taxon>Alteromonas</taxon>
    </lineage>
</organism>
<name>A0A075P064_9ALTE</name>
<feature type="transmembrane region" description="Helical" evidence="1">
    <location>
        <begin position="12"/>
        <end position="32"/>
    </location>
</feature>
<feature type="transmembrane region" description="Helical" evidence="1">
    <location>
        <begin position="111"/>
        <end position="129"/>
    </location>
</feature>
<dbReference type="EMBL" id="CP008849">
    <property type="protein sequence ID" value="AIF98255.1"/>
    <property type="molecule type" value="Genomic_DNA"/>
</dbReference>
<dbReference type="Proteomes" id="UP000056090">
    <property type="component" value="Chromosome"/>
</dbReference>
<evidence type="ECO:0000256" key="1">
    <source>
        <dbReference type="SAM" id="Phobius"/>
    </source>
</evidence>
<dbReference type="KEGG" id="aal:EP13_05800"/>